<keyword evidence="2 11" id="KW-0436">Ligase</keyword>
<dbReference type="InterPro" id="IPR009008">
    <property type="entry name" value="Val/Leu/Ile-tRNA-synth_edit"/>
</dbReference>
<evidence type="ECO:0000256" key="7">
    <source>
        <dbReference type="ARBA" id="ARBA00029936"/>
    </source>
</evidence>
<proteinExistence type="predicted"/>
<evidence type="ECO:0000256" key="4">
    <source>
        <dbReference type="ARBA" id="ARBA00022840"/>
    </source>
</evidence>
<feature type="domain" description="Leucyl-tRNA synthetase editing" evidence="10">
    <location>
        <begin position="176"/>
        <end position="236"/>
    </location>
</feature>
<dbReference type="Gene3D" id="3.90.740.10">
    <property type="entry name" value="Valyl/Leucyl/Isoleucyl-tRNA synthetase, editing domain"/>
    <property type="match status" value="1"/>
</dbReference>
<name>A0AAW9DL21_STRSU</name>
<dbReference type="Pfam" id="PF00133">
    <property type="entry name" value="tRNA-synt_1"/>
    <property type="match status" value="1"/>
</dbReference>
<evidence type="ECO:0000313" key="12">
    <source>
        <dbReference type="Proteomes" id="UP001270004"/>
    </source>
</evidence>
<comment type="catalytic activity">
    <reaction evidence="8">
        <text>tRNA(Val) + L-valine + ATP = L-valyl-tRNA(Val) + AMP + diphosphate</text>
        <dbReference type="Rhea" id="RHEA:10704"/>
        <dbReference type="Rhea" id="RHEA-COMP:9672"/>
        <dbReference type="Rhea" id="RHEA-COMP:9708"/>
        <dbReference type="ChEBI" id="CHEBI:30616"/>
        <dbReference type="ChEBI" id="CHEBI:33019"/>
        <dbReference type="ChEBI" id="CHEBI:57762"/>
        <dbReference type="ChEBI" id="CHEBI:78442"/>
        <dbReference type="ChEBI" id="CHEBI:78537"/>
        <dbReference type="ChEBI" id="CHEBI:456215"/>
        <dbReference type="EC" id="6.1.1.9"/>
    </reaction>
</comment>
<dbReference type="SUPFAM" id="SSF52374">
    <property type="entry name" value="Nucleotidylyl transferase"/>
    <property type="match status" value="1"/>
</dbReference>
<dbReference type="InterPro" id="IPR014729">
    <property type="entry name" value="Rossmann-like_a/b/a_fold"/>
</dbReference>
<evidence type="ECO:0000313" key="11">
    <source>
        <dbReference type="EMBL" id="MDX5038879.1"/>
    </source>
</evidence>
<evidence type="ECO:0000259" key="9">
    <source>
        <dbReference type="Pfam" id="PF00133"/>
    </source>
</evidence>
<dbReference type="InterPro" id="IPR025709">
    <property type="entry name" value="Leu_tRNA-synth_edit"/>
</dbReference>
<keyword evidence="5" id="KW-0648">Protein biosynthesis</keyword>
<dbReference type="PANTHER" id="PTHR11946:SF93">
    <property type="entry name" value="VALINE--TRNA LIGASE, CHLOROPLASTIC_MITOCHONDRIAL 2"/>
    <property type="match status" value="1"/>
</dbReference>
<dbReference type="EC" id="6.1.1.9" evidence="1"/>
<organism evidence="11 12">
    <name type="scientific">Streptococcus suis</name>
    <dbReference type="NCBI Taxonomy" id="1307"/>
    <lineage>
        <taxon>Bacteria</taxon>
        <taxon>Bacillati</taxon>
        <taxon>Bacillota</taxon>
        <taxon>Bacilli</taxon>
        <taxon>Lactobacillales</taxon>
        <taxon>Streptococcaceae</taxon>
        <taxon>Streptococcus</taxon>
    </lineage>
</organism>
<dbReference type="InterPro" id="IPR002303">
    <property type="entry name" value="Valyl-tRNA_ligase"/>
</dbReference>
<sequence length="257" mass="29282">QKRMQGFDTLWLPGMDHAGIATQAKVEERLREQGVTRYDLGREKFLDKVWEWKDEYAATIREQWGKLGLSLDYQRDRFTLDEGLSKAVRKVFVELYKKGWIYRGEFIINWDPAARTALSDIEVIHKDVEGAFYHMNYMLEDGSRALQVATTRPETMFGDVAVAVNPEDPRYKDLIGKNVILPIVNKPIPIVADEHADPEFGTGVVKITPAHDPNDFLVGQRHNLPQVNVMNDDGTMNELAGEFAGMDRFEARKATVA</sequence>
<dbReference type="GO" id="GO:0005829">
    <property type="term" value="C:cytosol"/>
    <property type="evidence" value="ECO:0007669"/>
    <property type="project" value="TreeGrafter"/>
</dbReference>
<keyword evidence="6" id="KW-0030">Aminoacyl-tRNA synthetase</keyword>
<dbReference type="EMBL" id="JAWWZK010000131">
    <property type="protein sequence ID" value="MDX5038879.1"/>
    <property type="molecule type" value="Genomic_DNA"/>
</dbReference>
<evidence type="ECO:0000256" key="6">
    <source>
        <dbReference type="ARBA" id="ARBA00023146"/>
    </source>
</evidence>
<dbReference type="AlphaFoldDB" id="A0AAW9DL21"/>
<comment type="caution">
    <text evidence="11">The sequence shown here is derived from an EMBL/GenBank/DDBJ whole genome shotgun (WGS) entry which is preliminary data.</text>
</comment>
<dbReference type="FunFam" id="3.90.740.10:FF:000005">
    <property type="entry name" value="Valine--tRNA ligase, mitochondrial"/>
    <property type="match status" value="1"/>
</dbReference>
<feature type="non-terminal residue" evidence="11">
    <location>
        <position position="257"/>
    </location>
</feature>
<dbReference type="InterPro" id="IPR002300">
    <property type="entry name" value="aa-tRNA-synth_Ia"/>
</dbReference>
<dbReference type="Gene3D" id="3.40.50.620">
    <property type="entry name" value="HUPs"/>
    <property type="match status" value="1"/>
</dbReference>
<keyword evidence="4" id="KW-0067">ATP-binding</keyword>
<dbReference type="GO" id="GO:0005524">
    <property type="term" value="F:ATP binding"/>
    <property type="evidence" value="ECO:0007669"/>
    <property type="project" value="UniProtKB-KW"/>
</dbReference>
<evidence type="ECO:0000259" key="10">
    <source>
        <dbReference type="Pfam" id="PF13603"/>
    </source>
</evidence>
<evidence type="ECO:0000256" key="5">
    <source>
        <dbReference type="ARBA" id="ARBA00022917"/>
    </source>
</evidence>
<evidence type="ECO:0000256" key="2">
    <source>
        <dbReference type="ARBA" id="ARBA00022598"/>
    </source>
</evidence>
<evidence type="ECO:0000256" key="3">
    <source>
        <dbReference type="ARBA" id="ARBA00022741"/>
    </source>
</evidence>
<reference evidence="11" key="1">
    <citation type="submission" date="2023-11" db="EMBL/GenBank/DDBJ databases">
        <title>Antimicrobial resistance in invasive Streptococcus suis isolated in Spain and the associated genetic mechanisms.</title>
        <authorList>
            <person name="Uruen C."/>
            <person name="Arenas J.A."/>
        </authorList>
    </citation>
    <scope>NUCLEOTIDE SEQUENCE</scope>
    <source>
        <strain evidence="11">Ss_70</strain>
    </source>
</reference>
<dbReference type="GO" id="GO:0004832">
    <property type="term" value="F:valine-tRNA ligase activity"/>
    <property type="evidence" value="ECO:0007669"/>
    <property type="project" value="UniProtKB-EC"/>
</dbReference>
<gene>
    <name evidence="11" type="ORF">SHY70_11460</name>
</gene>
<dbReference type="GO" id="GO:0002161">
    <property type="term" value="F:aminoacyl-tRNA deacylase activity"/>
    <property type="evidence" value="ECO:0007669"/>
    <property type="project" value="InterPro"/>
</dbReference>
<dbReference type="Pfam" id="PF13603">
    <property type="entry name" value="tRNA-synt_1_2"/>
    <property type="match status" value="1"/>
</dbReference>
<dbReference type="PANTHER" id="PTHR11946">
    <property type="entry name" value="VALYL-TRNA SYNTHETASES"/>
    <property type="match status" value="1"/>
</dbReference>
<evidence type="ECO:0000256" key="1">
    <source>
        <dbReference type="ARBA" id="ARBA00013169"/>
    </source>
</evidence>
<dbReference type="RefSeq" id="WP_319444421.1">
    <property type="nucleotide sequence ID" value="NZ_JAWWZK010000131.1"/>
</dbReference>
<dbReference type="SUPFAM" id="SSF50677">
    <property type="entry name" value="ValRS/IleRS/LeuRS editing domain"/>
    <property type="match status" value="1"/>
</dbReference>
<dbReference type="Proteomes" id="UP001270004">
    <property type="component" value="Unassembled WGS sequence"/>
</dbReference>
<protein>
    <recommendedName>
        <fullName evidence="1">valine--tRNA ligase</fullName>
        <ecNumber evidence="1">6.1.1.9</ecNumber>
    </recommendedName>
    <alternativeName>
        <fullName evidence="7">Valyl-tRNA synthetase</fullName>
    </alternativeName>
</protein>
<feature type="domain" description="Aminoacyl-tRNA synthetase class Ia" evidence="9">
    <location>
        <begin position="2"/>
        <end position="140"/>
    </location>
</feature>
<feature type="non-terminal residue" evidence="11">
    <location>
        <position position="1"/>
    </location>
</feature>
<keyword evidence="3" id="KW-0547">Nucleotide-binding</keyword>
<evidence type="ECO:0000256" key="8">
    <source>
        <dbReference type="ARBA" id="ARBA00047552"/>
    </source>
</evidence>
<accession>A0AAW9DL21</accession>
<dbReference type="GO" id="GO:0006438">
    <property type="term" value="P:valyl-tRNA aminoacylation"/>
    <property type="evidence" value="ECO:0007669"/>
    <property type="project" value="InterPro"/>
</dbReference>